<proteinExistence type="predicted"/>
<keyword evidence="2" id="KW-0012">Acyltransferase</keyword>
<dbReference type="PANTHER" id="PTHR34069">
    <property type="entry name" value="3-OXOACYL-[ACYL-CARRIER-PROTEIN] SYNTHASE 3"/>
    <property type="match status" value="1"/>
</dbReference>
<dbReference type="Pfam" id="PF12172">
    <property type="entry name" value="zf-ChsH2"/>
    <property type="match status" value="1"/>
</dbReference>
<dbReference type="GO" id="GO:0016746">
    <property type="term" value="F:acyltransferase activity"/>
    <property type="evidence" value="ECO:0007669"/>
    <property type="project" value="UniProtKB-KW"/>
</dbReference>
<sequence length="481" mass="52336">MAYGILSFGAYIPRMRLQRKAAADANAWFSPGLKGQKGERAMAGWDEDSVTMAVDAARDALEGFSRDDLTSLQLASTSLPFEDRQNAGIVANALNLDTQVGTLDLAGSLRAATSGAVNALRAKAGQTLLVASEHRKTKAGSAQEMAYGDGAAALLIGEGDVVAKLLGSAGESVDFVDHYRTEGSEFDYSWEERWIRDEGYMKIVPRVVGRLLKDTNTSADSITHFCMPGTLAKIGPTMAKKLGLAETAVRDNLAAVVGDTGAAHPIMLLVHALEDAKPGDKILVANFAQGCDAMLFEATPAIAKMAKRRGVTGSLKRRREETNYQKLLAFNNLVPLERGMRAEVDKQTPMTALYRNRDMILGLVGGKCTKCGTLQYPKTRICVSPNCNAINTQEPHPFSEMTGAIMSYTADMLTYSPEPPQHFGMITFPEGGRIMMDFTDVDQGKVDVGMKMRMVFRIKDFDSQRGFVRYFWKASPTEQAA</sequence>
<keyword evidence="7" id="KW-1185">Reference proteome</keyword>
<dbReference type="InterPro" id="IPR012340">
    <property type="entry name" value="NA-bd_OB-fold"/>
</dbReference>
<dbReference type="SUPFAM" id="SSF53901">
    <property type="entry name" value="Thiolase-like"/>
    <property type="match status" value="2"/>
</dbReference>
<dbReference type="InterPro" id="IPR022002">
    <property type="entry name" value="ChsH2_Znr"/>
</dbReference>
<organism evidence="6 7">
    <name type="scientific">Variibacter gotjawalensis</name>
    <dbReference type="NCBI Taxonomy" id="1333996"/>
    <lineage>
        <taxon>Bacteria</taxon>
        <taxon>Pseudomonadati</taxon>
        <taxon>Pseudomonadota</taxon>
        <taxon>Alphaproteobacteria</taxon>
        <taxon>Hyphomicrobiales</taxon>
        <taxon>Nitrobacteraceae</taxon>
        <taxon>Variibacter</taxon>
    </lineage>
</organism>
<evidence type="ECO:0000256" key="2">
    <source>
        <dbReference type="ARBA" id="ARBA00023315"/>
    </source>
</evidence>
<dbReference type="RefSeq" id="WP_096358094.1">
    <property type="nucleotide sequence ID" value="NZ_AP014946.1"/>
</dbReference>
<accession>A0A0S3PZQ4</accession>
<dbReference type="SUPFAM" id="SSF50249">
    <property type="entry name" value="Nucleic acid-binding proteins"/>
    <property type="match status" value="1"/>
</dbReference>
<dbReference type="InterPro" id="IPR002878">
    <property type="entry name" value="ChsH2_C"/>
</dbReference>
<dbReference type="EMBL" id="AP014946">
    <property type="protein sequence ID" value="BAT61389.1"/>
    <property type="molecule type" value="Genomic_DNA"/>
</dbReference>
<dbReference type="KEGG" id="vgo:GJW-30_1_03946"/>
<protein>
    <recommendedName>
        <fullName evidence="8">3-hydroxy-3-methylglutaryl CoA synthase</fullName>
    </recommendedName>
</protein>
<dbReference type="InterPro" id="IPR016039">
    <property type="entry name" value="Thiolase-like"/>
</dbReference>
<reference evidence="6 7" key="1">
    <citation type="submission" date="2015-08" db="EMBL/GenBank/DDBJ databases">
        <title>Investigation of the bacterial diversity of lava forest soil.</title>
        <authorList>
            <person name="Lee J.S."/>
        </authorList>
    </citation>
    <scope>NUCLEOTIDE SEQUENCE [LARGE SCALE GENOMIC DNA]</scope>
    <source>
        <strain evidence="6 7">GJW-30</strain>
    </source>
</reference>
<evidence type="ECO:0000259" key="5">
    <source>
        <dbReference type="Pfam" id="PF12172"/>
    </source>
</evidence>
<dbReference type="PANTHER" id="PTHR34069:SF2">
    <property type="entry name" value="BETA-KETOACYL-[ACYL-CARRIER-PROTEIN] SYNTHASE III"/>
    <property type="match status" value="1"/>
</dbReference>
<feature type="domain" description="ChsH2 C-terminal OB-fold" evidence="3">
    <location>
        <begin position="402"/>
        <end position="457"/>
    </location>
</feature>
<dbReference type="GO" id="GO:0044550">
    <property type="term" value="P:secondary metabolite biosynthetic process"/>
    <property type="evidence" value="ECO:0007669"/>
    <property type="project" value="TreeGrafter"/>
</dbReference>
<dbReference type="OrthoDB" id="8771453at2"/>
<name>A0A0S3PZQ4_9BRAD</name>
<evidence type="ECO:0008006" key="8">
    <source>
        <dbReference type="Google" id="ProtNLM"/>
    </source>
</evidence>
<evidence type="ECO:0000256" key="1">
    <source>
        <dbReference type="ARBA" id="ARBA00022679"/>
    </source>
</evidence>
<evidence type="ECO:0000313" key="6">
    <source>
        <dbReference type="EMBL" id="BAT61389.1"/>
    </source>
</evidence>
<evidence type="ECO:0000313" key="7">
    <source>
        <dbReference type="Proteomes" id="UP000236884"/>
    </source>
</evidence>
<dbReference type="InterPro" id="IPR013747">
    <property type="entry name" value="ACP_syn_III_C"/>
</dbReference>
<dbReference type="CDD" id="cd00827">
    <property type="entry name" value="init_cond_enzymes"/>
    <property type="match status" value="1"/>
</dbReference>
<dbReference type="Gene3D" id="3.40.47.10">
    <property type="match status" value="1"/>
</dbReference>
<feature type="domain" description="Beta-ketoacyl-[acyl-carrier-protein] synthase III C-terminal" evidence="4">
    <location>
        <begin position="212"/>
        <end position="291"/>
    </location>
</feature>
<gene>
    <name evidence="6" type="ORF">GJW-30_1_03946</name>
</gene>
<dbReference type="AlphaFoldDB" id="A0A0S3PZQ4"/>
<dbReference type="Pfam" id="PF08541">
    <property type="entry name" value="ACP_syn_III_C"/>
    <property type="match status" value="1"/>
</dbReference>
<dbReference type="Pfam" id="PF01796">
    <property type="entry name" value="OB_ChsH2_C"/>
    <property type="match status" value="1"/>
</dbReference>
<evidence type="ECO:0000259" key="3">
    <source>
        <dbReference type="Pfam" id="PF01796"/>
    </source>
</evidence>
<evidence type="ECO:0000259" key="4">
    <source>
        <dbReference type="Pfam" id="PF08541"/>
    </source>
</evidence>
<feature type="domain" description="ChsH2 rubredoxin-like zinc ribbon" evidence="5">
    <location>
        <begin position="363"/>
        <end position="387"/>
    </location>
</feature>
<keyword evidence="1" id="KW-0808">Transferase</keyword>
<dbReference type="Proteomes" id="UP000236884">
    <property type="component" value="Chromosome"/>
</dbReference>